<reference evidence="2 3" key="1">
    <citation type="submission" date="2019-12" db="EMBL/GenBank/DDBJ databases">
        <title>Genomic-based taxomic classification of the family Erythrobacteraceae.</title>
        <authorList>
            <person name="Xu L."/>
        </authorList>
    </citation>
    <scope>NUCLEOTIDE SEQUENCE [LARGE SCALE GENOMIC DNA]</scope>
    <source>
        <strain evidence="2 3">DSM 16225</strain>
    </source>
</reference>
<dbReference type="AlphaFoldDB" id="A0A844XYA5"/>
<organism evidence="2 3">
    <name type="scientific">Qipengyuania gaetbuli</name>
    <dbReference type="NCBI Taxonomy" id="266952"/>
    <lineage>
        <taxon>Bacteria</taxon>
        <taxon>Pseudomonadati</taxon>
        <taxon>Pseudomonadota</taxon>
        <taxon>Alphaproteobacteria</taxon>
        <taxon>Sphingomonadales</taxon>
        <taxon>Erythrobacteraceae</taxon>
        <taxon>Qipengyuania</taxon>
    </lineage>
</organism>
<protein>
    <recommendedName>
        <fullName evidence="4">Serine protease</fullName>
    </recommendedName>
</protein>
<dbReference type="RefSeq" id="WP_160607523.1">
    <property type="nucleotide sequence ID" value="NZ_WTYF01000004.1"/>
</dbReference>
<proteinExistence type="predicted"/>
<evidence type="ECO:0000313" key="3">
    <source>
        <dbReference type="Proteomes" id="UP000444185"/>
    </source>
</evidence>
<keyword evidence="1" id="KW-0732">Signal</keyword>
<gene>
    <name evidence="2" type="ORF">GRI42_06650</name>
</gene>
<evidence type="ECO:0008006" key="4">
    <source>
        <dbReference type="Google" id="ProtNLM"/>
    </source>
</evidence>
<dbReference type="EMBL" id="WTYF01000004">
    <property type="protein sequence ID" value="MXO50980.1"/>
    <property type="molecule type" value="Genomic_DNA"/>
</dbReference>
<name>A0A844XYA5_9SPHN</name>
<accession>A0A844XYA5</accession>
<feature type="signal peptide" evidence="1">
    <location>
        <begin position="1"/>
        <end position="29"/>
    </location>
</feature>
<dbReference type="Pfam" id="PF13365">
    <property type="entry name" value="Trypsin_2"/>
    <property type="match status" value="1"/>
</dbReference>
<dbReference type="SUPFAM" id="SSF50494">
    <property type="entry name" value="Trypsin-like serine proteases"/>
    <property type="match status" value="1"/>
</dbReference>
<dbReference type="Proteomes" id="UP000444185">
    <property type="component" value="Unassembled WGS sequence"/>
</dbReference>
<feature type="chain" id="PRO_5032315994" description="Serine protease" evidence="1">
    <location>
        <begin position="30"/>
        <end position="248"/>
    </location>
</feature>
<dbReference type="OrthoDB" id="267336at2"/>
<keyword evidence="3" id="KW-1185">Reference proteome</keyword>
<evidence type="ECO:0000313" key="2">
    <source>
        <dbReference type="EMBL" id="MXO50980.1"/>
    </source>
</evidence>
<evidence type="ECO:0000256" key="1">
    <source>
        <dbReference type="SAM" id="SignalP"/>
    </source>
</evidence>
<comment type="caution">
    <text evidence="2">The sequence shown here is derived from an EMBL/GenBank/DDBJ whole genome shotgun (WGS) entry which is preliminary data.</text>
</comment>
<dbReference type="InterPro" id="IPR009003">
    <property type="entry name" value="Peptidase_S1_PA"/>
</dbReference>
<sequence length="248" mass="26683">MHNPSFKPKSPWHLARTAALSLGCFFSLAAAVPAESVFAPLAAQGSIGTIVCKGRGGPFVTNASLVEKSDLVLAVSHFNYRRATGRELPAENCEFQTRDNEGRVIFTSSFSVIERGGRGRELNESFAIDWAVLRLDRAAPGVPLKLAGNKAYNWNNAALASYRPVVRGNSTFQMDVGCRPKRQRHGSIVLLHDCTTKPGWSGAPLLVPMGDRYGLIAIHAKRTKSSGVAIALEGALRKAIEARAKTAA</sequence>